<evidence type="ECO:0000313" key="2">
    <source>
        <dbReference type="Proteomes" id="UP001179952"/>
    </source>
</evidence>
<protein>
    <submittedName>
        <fullName evidence="1">Uncharacterized protein</fullName>
    </submittedName>
</protein>
<sequence length="75" mass="9001">MEESIVDYKLADIMENGQWYLERLHGLLPEFWVQQIINSPRIEPHLDRPIGWFWVESVQDIPKPREVYLQLANIP</sequence>
<dbReference type="EMBL" id="JAUJYN010000002">
    <property type="protein sequence ID" value="KAK1278776.1"/>
    <property type="molecule type" value="Genomic_DNA"/>
</dbReference>
<gene>
    <name evidence="1" type="ORF">QJS04_geneDACA020147</name>
</gene>
<accession>A0AAV9BQT2</accession>
<keyword evidence="2" id="KW-1185">Reference proteome</keyword>
<dbReference type="AlphaFoldDB" id="A0AAV9BQT2"/>
<dbReference type="Proteomes" id="UP001179952">
    <property type="component" value="Unassembled WGS sequence"/>
</dbReference>
<comment type="caution">
    <text evidence="1">The sequence shown here is derived from an EMBL/GenBank/DDBJ whole genome shotgun (WGS) entry which is preliminary data.</text>
</comment>
<organism evidence="1 2">
    <name type="scientific">Acorus gramineus</name>
    <name type="common">Dwarf sweet flag</name>
    <dbReference type="NCBI Taxonomy" id="55184"/>
    <lineage>
        <taxon>Eukaryota</taxon>
        <taxon>Viridiplantae</taxon>
        <taxon>Streptophyta</taxon>
        <taxon>Embryophyta</taxon>
        <taxon>Tracheophyta</taxon>
        <taxon>Spermatophyta</taxon>
        <taxon>Magnoliopsida</taxon>
        <taxon>Liliopsida</taxon>
        <taxon>Acoraceae</taxon>
        <taxon>Acorus</taxon>
    </lineage>
</organism>
<reference evidence="1" key="2">
    <citation type="submission" date="2023-06" db="EMBL/GenBank/DDBJ databases">
        <authorList>
            <person name="Ma L."/>
            <person name="Liu K.-W."/>
            <person name="Li Z."/>
            <person name="Hsiao Y.-Y."/>
            <person name="Qi Y."/>
            <person name="Fu T."/>
            <person name="Tang G."/>
            <person name="Zhang D."/>
            <person name="Sun W.-H."/>
            <person name="Liu D.-K."/>
            <person name="Li Y."/>
            <person name="Chen G.-Z."/>
            <person name="Liu X.-D."/>
            <person name="Liao X.-Y."/>
            <person name="Jiang Y.-T."/>
            <person name="Yu X."/>
            <person name="Hao Y."/>
            <person name="Huang J."/>
            <person name="Zhao X.-W."/>
            <person name="Ke S."/>
            <person name="Chen Y.-Y."/>
            <person name="Wu W.-L."/>
            <person name="Hsu J.-L."/>
            <person name="Lin Y.-F."/>
            <person name="Huang M.-D."/>
            <person name="Li C.-Y."/>
            <person name="Huang L."/>
            <person name="Wang Z.-W."/>
            <person name="Zhao X."/>
            <person name="Zhong W.-Y."/>
            <person name="Peng D.-H."/>
            <person name="Ahmad S."/>
            <person name="Lan S."/>
            <person name="Zhang J.-S."/>
            <person name="Tsai W.-C."/>
            <person name="Van De Peer Y."/>
            <person name="Liu Z.-J."/>
        </authorList>
    </citation>
    <scope>NUCLEOTIDE SEQUENCE</scope>
    <source>
        <strain evidence="1">SCP</strain>
        <tissue evidence="1">Leaves</tissue>
    </source>
</reference>
<name>A0AAV9BQT2_ACOGR</name>
<evidence type="ECO:0000313" key="1">
    <source>
        <dbReference type="EMBL" id="KAK1278776.1"/>
    </source>
</evidence>
<reference evidence="1" key="1">
    <citation type="journal article" date="2023" name="Nat. Commun.">
        <title>Diploid and tetraploid genomes of Acorus and the evolution of monocots.</title>
        <authorList>
            <person name="Ma L."/>
            <person name="Liu K.W."/>
            <person name="Li Z."/>
            <person name="Hsiao Y.Y."/>
            <person name="Qi Y."/>
            <person name="Fu T."/>
            <person name="Tang G.D."/>
            <person name="Zhang D."/>
            <person name="Sun W.H."/>
            <person name="Liu D.K."/>
            <person name="Li Y."/>
            <person name="Chen G.Z."/>
            <person name="Liu X.D."/>
            <person name="Liao X.Y."/>
            <person name="Jiang Y.T."/>
            <person name="Yu X."/>
            <person name="Hao Y."/>
            <person name="Huang J."/>
            <person name="Zhao X.W."/>
            <person name="Ke S."/>
            <person name="Chen Y.Y."/>
            <person name="Wu W.L."/>
            <person name="Hsu J.L."/>
            <person name="Lin Y.F."/>
            <person name="Huang M.D."/>
            <person name="Li C.Y."/>
            <person name="Huang L."/>
            <person name="Wang Z.W."/>
            <person name="Zhao X."/>
            <person name="Zhong W.Y."/>
            <person name="Peng D.H."/>
            <person name="Ahmad S."/>
            <person name="Lan S."/>
            <person name="Zhang J.S."/>
            <person name="Tsai W.C."/>
            <person name="Van de Peer Y."/>
            <person name="Liu Z.J."/>
        </authorList>
    </citation>
    <scope>NUCLEOTIDE SEQUENCE</scope>
    <source>
        <strain evidence="1">SCP</strain>
    </source>
</reference>
<proteinExistence type="predicted"/>